<dbReference type="Pfam" id="PF04892">
    <property type="entry name" value="VanZ"/>
    <property type="match status" value="1"/>
</dbReference>
<keyword evidence="1" id="KW-0472">Membrane</keyword>
<dbReference type="EMBL" id="VKHT01001285">
    <property type="protein sequence ID" value="MBB0247007.1"/>
    <property type="molecule type" value="Genomic_DNA"/>
</dbReference>
<feature type="transmembrane region" description="Helical" evidence="1">
    <location>
        <begin position="81"/>
        <end position="99"/>
    </location>
</feature>
<gene>
    <name evidence="3" type="ORF">FNQ90_23510</name>
</gene>
<keyword evidence="1" id="KW-1133">Transmembrane helix</keyword>
<evidence type="ECO:0000313" key="4">
    <source>
        <dbReference type="Proteomes" id="UP000538929"/>
    </source>
</evidence>
<protein>
    <submittedName>
        <fullName evidence="3">VanZ family protein</fullName>
    </submittedName>
</protein>
<feature type="non-terminal residue" evidence="3">
    <location>
        <position position="239"/>
    </location>
</feature>
<feature type="transmembrane region" description="Helical" evidence="1">
    <location>
        <begin position="12"/>
        <end position="31"/>
    </location>
</feature>
<evidence type="ECO:0000313" key="3">
    <source>
        <dbReference type="EMBL" id="MBB0247007.1"/>
    </source>
</evidence>
<evidence type="ECO:0000259" key="2">
    <source>
        <dbReference type="Pfam" id="PF04892"/>
    </source>
</evidence>
<evidence type="ECO:0000256" key="1">
    <source>
        <dbReference type="SAM" id="Phobius"/>
    </source>
</evidence>
<comment type="caution">
    <text evidence="3">The sequence shown here is derived from an EMBL/GenBank/DDBJ whole genome shotgun (WGS) entry which is preliminary data.</text>
</comment>
<keyword evidence="1" id="KW-0812">Transmembrane</keyword>
<feature type="transmembrane region" description="Helical" evidence="1">
    <location>
        <begin position="137"/>
        <end position="157"/>
    </location>
</feature>
<dbReference type="InterPro" id="IPR006976">
    <property type="entry name" value="VanZ-like"/>
</dbReference>
<organism evidence="3 4">
    <name type="scientific">Streptomyces alkaliphilus</name>
    <dbReference type="NCBI Taxonomy" id="1472722"/>
    <lineage>
        <taxon>Bacteria</taxon>
        <taxon>Bacillati</taxon>
        <taxon>Actinomycetota</taxon>
        <taxon>Actinomycetes</taxon>
        <taxon>Kitasatosporales</taxon>
        <taxon>Streptomycetaceae</taxon>
        <taxon>Streptomyces</taxon>
    </lineage>
</organism>
<keyword evidence="4" id="KW-1185">Reference proteome</keyword>
<feature type="transmembrane region" description="Helical" evidence="1">
    <location>
        <begin position="169"/>
        <end position="190"/>
    </location>
</feature>
<name>A0A7W3THR1_9ACTN</name>
<sequence length="239" mass="24642">MLSAVFRGEEVFLVLLAVLGLITLTGTHLALRHRTERPLMWALGATCAVGILAVTLWSSGPTGPSGVCVVNRGVTEPFSDIRGRMNFAVFVPLGLFGTLATRRPGLVLISGVLFSAGIETAQAVLPFVGRICDTGDLIANAGGLVIGTAAGTVVALARRRPASPAALRTRHVALGATGLTAALVGVWTLGVTPWVLDHVNARTDVIAADAEQRTAIREALVEAFGSPGAIGFGEGEDGE</sequence>
<feature type="transmembrane region" description="Helical" evidence="1">
    <location>
        <begin position="106"/>
        <end position="125"/>
    </location>
</feature>
<feature type="domain" description="VanZ-like" evidence="2">
    <location>
        <begin position="84"/>
        <end position="149"/>
    </location>
</feature>
<feature type="transmembrane region" description="Helical" evidence="1">
    <location>
        <begin position="38"/>
        <end position="57"/>
    </location>
</feature>
<proteinExistence type="predicted"/>
<reference evidence="4" key="1">
    <citation type="submission" date="2019-10" db="EMBL/GenBank/DDBJ databases">
        <title>Streptomyces sp. nov., a novel actinobacterium isolated from alkaline environment.</title>
        <authorList>
            <person name="Golinska P."/>
        </authorList>
    </citation>
    <scope>NUCLEOTIDE SEQUENCE [LARGE SCALE GENOMIC DNA]</scope>
    <source>
        <strain evidence="4">DSM 42118</strain>
    </source>
</reference>
<dbReference type="RefSeq" id="WP_182608265.1">
    <property type="nucleotide sequence ID" value="NZ_VKHT01001285.1"/>
</dbReference>
<accession>A0A7W3THR1</accession>
<dbReference type="Proteomes" id="UP000538929">
    <property type="component" value="Unassembled WGS sequence"/>
</dbReference>
<dbReference type="AlphaFoldDB" id="A0A7W3THR1"/>